<organism evidence="2 3">
    <name type="scientific">Camelus ferus</name>
    <name type="common">Wild bactrian camel</name>
    <name type="synonym">Camelus bactrianus ferus</name>
    <dbReference type="NCBI Taxonomy" id="419612"/>
    <lineage>
        <taxon>Eukaryota</taxon>
        <taxon>Metazoa</taxon>
        <taxon>Chordata</taxon>
        <taxon>Craniata</taxon>
        <taxon>Vertebrata</taxon>
        <taxon>Euteleostomi</taxon>
        <taxon>Mammalia</taxon>
        <taxon>Eutheria</taxon>
        <taxon>Laurasiatheria</taxon>
        <taxon>Artiodactyla</taxon>
        <taxon>Tylopoda</taxon>
        <taxon>Camelidae</taxon>
        <taxon>Camelus</taxon>
    </lineage>
</organism>
<feature type="compositionally biased region" description="Low complexity" evidence="1">
    <location>
        <begin position="201"/>
        <end position="214"/>
    </location>
</feature>
<feature type="region of interest" description="Disordered" evidence="1">
    <location>
        <begin position="1"/>
        <end position="104"/>
    </location>
</feature>
<evidence type="ECO:0000313" key="3">
    <source>
        <dbReference type="RefSeq" id="XP_032334698.1"/>
    </source>
</evidence>
<dbReference type="RefSeq" id="XP_032334698.1">
    <property type="nucleotide sequence ID" value="XM_032478807.1"/>
</dbReference>
<dbReference type="CTD" id="51162"/>
<feature type="region of interest" description="Disordered" evidence="1">
    <location>
        <begin position="335"/>
        <end position="355"/>
    </location>
</feature>
<accession>A0A8B8SXQ3</accession>
<dbReference type="Proteomes" id="UP000694856">
    <property type="component" value="Chromosome 4"/>
</dbReference>
<feature type="region of interest" description="Disordered" evidence="1">
    <location>
        <begin position="191"/>
        <end position="214"/>
    </location>
</feature>
<protein>
    <submittedName>
        <fullName evidence="3">Epidermal growth factor-like protein 7 isoform X1</fullName>
    </submittedName>
</protein>
<evidence type="ECO:0000313" key="2">
    <source>
        <dbReference type="Proteomes" id="UP000694856"/>
    </source>
</evidence>
<reference evidence="3" key="1">
    <citation type="submission" date="2025-08" db="UniProtKB">
        <authorList>
            <consortium name="RefSeq"/>
        </authorList>
    </citation>
    <scope>IDENTIFICATION</scope>
    <source>
        <tissue evidence="3">Ear skin</tissue>
    </source>
</reference>
<dbReference type="GeneID" id="102515370"/>
<dbReference type="KEGG" id="cfr:102515370"/>
<dbReference type="AlphaFoldDB" id="A0A8B8SXQ3"/>
<evidence type="ECO:0000256" key="1">
    <source>
        <dbReference type="SAM" id="MobiDB-lite"/>
    </source>
</evidence>
<keyword evidence="2" id="KW-1185">Reference proteome</keyword>
<proteinExistence type="predicted"/>
<name>A0A8B8SXQ3_CAMFR</name>
<sequence>MEHKKPPFLAPGGASLPRVSCPHGQGRGSSGQAGPAAAGGASRGRVHSPPEEAAVVAMAKPGPGQRQTLARGRHRQPPPLRRAAATSVRGMREPRPPGWHPPIPTGSKCLSPPARVPDAVALLWSSGHPEEQPETRKHRPCGAPGSCFCCGSWCWQLVAPSTSTGLAAGCVLSGFPGAPCPSPSCNACTSPSSPPAMGTELAAPTGPSTGPPTAAALGRPPPALAMPAAPAGRGPADCLDPVAQGPADPSEFLVGFPHPQQYASRHARTEGAVSSLAAATALQVGRETPARQTWMNAAPEGVAVPSAVSTPQAVTGASVGRGTALLWTGHSACRTEGRLGRPQTPRQGPIRGPGSLERQHLCWRRDIITFGVDSEVKEEVQRLRSRVDVLEQKLQLVLAPLHSLASRALEHGLPDPGSLLAHSLQQLDRIDSLSEQISFLEEQLGSCECRGPRRLPILGVPWLPRTPEAGVGPCPERPEGSCKKEL</sequence>
<gene>
    <name evidence="3" type="primary">EGFL7</name>
</gene>